<comment type="caution">
    <text evidence="2">The sequence shown here is derived from an EMBL/GenBank/DDBJ whole genome shotgun (WGS) entry which is preliminary data.</text>
</comment>
<name>A0A813HJD3_POLGL</name>
<dbReference type="EMBL" id="CAJNNV010031773">
    <property type="protein sequence ID" value="CAE8637812.1"/>
    <property type="molecule type" value="Genomic_DNA"/>
</dbReference>
<evidence type="ECO:0000313" key="2">
    <source>
        <dbReference type="EMBL" id="CAE8637812.1"/>
    </source>
</evidence>
<dbReference type="Proteomes" id="UP000654075">
    <property type="component" value="Unassembled WGS sequence"/>
</dbReference>
<feature type="non-terminal residue" evidence="2">
    <location>
        <position position="284"/>
    </location>
</feature>
<feature type="region of interest" description="Disordered" evidence="1">
    <location>
        <begin position="206"/>
        <end position="226"/>
    </location>
</feature>
<protein>
    <recommendedName>
        <fullName evidence="4">Protein kinase domain-containing protein</fullName>
    </recommendedName>
</protein>
<sequence length="284" mass="31072">LVDFGLAVDASSWMDSSDSNPGGKSEWEFLDVGGDCRYWPVSAWLQFQVGCRELAADPALSLEYQTHLDLQGLGITALQVLAEMLPAAHAVPKELRGFKEAWNLYWEDATRFWAALLDTFRHGGDWVVLKQEFVALGVHAIVADRLRAVRAALELAMHAALGHSGSCWPLGSASLMSALLAMVSSGEQRHKATTWEDVLARLGHQPHSVGKPASSKATQQQHEPTLAKTVKEERDDHAVFFESLQALAAKVMALSDDFNELQRRDAEMSAVSARSGMRHTLAAA</sequence>
<dbReference type="AlphaFoldDB" id="A0A813HJD3"/>
<accession>A0A813HJD3</accession>
<reference evidence="2" key="1">
    <citation type="submission" date="2021-02" db="EMBL/GenBank/DDBJ databases">
        <authorList>
            <person name="Dougan E. K."/>
            <person name="Rhodes N."/>
            <person name="Thang M."/>
            <person name="Chan C."/>
        </authorList>
    </citation>
    <scope>NUCLEOTIDE SEQUENCE</scope>
</reference>
<dbReference type="OrthoDB" id="418152at2759"/>
<keyword evidence="3" id="KW-1185">Reference proteome</keyword>
<organism evidence="2 3">
    <name type="scientific">Polarella glacialis</name>
    <name type="common">Dinoflagellate</name>
    <dbReference type="NCBI Taxonomy" id="89957"/>
    <lineage>
        <taxon>Eukaryota</taxon>
        <taxon>Sar</taxon>
        <taxon>Alveolata</taxon>
        <taxon>Dinophyceae</taxon>
        <taxon>Suessiales</taxon>
        <taxon>Suessiaceae</taxon>
        <taxon>Polarella</taxon>
    </lineage>
</organism>
<proteinExistence type="predicted"/>
<evidence type="ECO:0008006" key="4">
    <source>
        <dbReference type="Google" id="ProtNLM"/>
    </source>
</evidence>
<gene>
    <name evidence="2" type="ORF">PGLA1383_LOCUS53126</name>
</gene>
<evidence type="ECO:0000256" key="1">
    <source>
        <dbReference type="SAM" id="MobiDB-lite"/>
    </source>
</evidence>
<evidence type="ECO:0000313" key="3">
    <source>
        <dbReference type="Proteomes" id="UP000654075"/>
    </source>
</evidence>